<keyword evidence="2" id="KW-0813">Transport</keyword>
<evidence type="ECO:0000256" key="8">
    <source>
        <dbReference type="ARBA" id="ARBA00023214"/>
    </source>
</evidence>
<feature type="transmembrane region" description="Helical" evidence="10">
    <location>
        <begin position="240"/>
        <end position="258"/>
    </location>
</feature>
<feature type="transmembrane region" description="Helical" evidence="10">
    <location>
        <begin position="163"/>
        <end position="180"/>
    </location>
</feature>
<keyword evidence="5" id="KW-0406">Ion transport</keyword>
<dbReference type="SUPFAM" id="SSF54631">
    <property type="entry name" value="CBS-domain pair"/>
    <property type="match status" value="1"/>
</dbReference>
<dbReference type="Proteomes" id="UP000623842">
    <property type="component" value="Unassembled WGS sequence"/>
</dbReference>
<feature type="transmembrane region" description="Helical" evidence="10">
    <location>
        <begin position="333"/>
        <end position="356"/>
    </location>
</feature>
<dbReference type="EMBL" id="BNCK01000002">
    <property type="protein sequence ID" value="GHF82624.1"/>
    <property type="molecule type" value="Genomic_DNA"/>
</dbReference>
<keyword evidence="3 10" id="KW-0812">Transmembrane</keyword>
<dbReference type="SUPFAM" id="SSF81340">
    <property type="entry name" value="Clc chloride channel"/>
    <property type="match status" value="1"/>
</dbReference>
<feature type="transmembrane region" description="Helical" evidence="10">
    <location>
        <begin position="363"/>
        <end position="384"/>
    </location>
</feature>
<name>A0A919BD36_9GAMM</name>
<feature type="transmembrane region" description="Helical" evidence="10">
    <location>
        <begin position="274"/>
        <end position="295"/>
    </location>
</feature>
<dbReference type="GO" id="GO:0005254">
    <property type="term" value="F:chloride channel activity"/>
    <property type="evidence" value="ECO:0007669"/>
    <property type="project" value="UniProtKB-KW"/>
</dbReference>
<keyword evidence="12" id="KW-1185">Reference proteome</keyword>
<keyword evidence="8" id="KW-0868">Chloride</keyword>
<dbReference type="Pfam" id="PF00654">
    <property type="entry name" value="Voltage_CLC"/>
    <property type="match status" value="1"/>
</dbReference>
<dbReference type="InterPro" id="IPR001807">
    <property type="entry name" value="ClC"/>
</dbReference>
<evidence type="ECO:0000256" key="1">
    <source>
        <dbReference type="ARBA" id="ARBA00004141"/>
    </source>
</evidence>
<protein>
    <submittedName>
        <fullName evidence="11">Chloride channel protein</fullName>
    </submittedName>
</protein>
<feature type="transmembrane region" description="Helical" evidence="10">
    <location>
        <begin position="200"/>
        <end position="220"/>
    </location>
</feature>
<keyword evidence="6 10" id="KW-0472">Membrane</keyword>
<accession>A0A919BD36</accession>
<dbReference type="PANTHER" id="PTHR43427:SF6">
    <property type="entry name" value="CHLORIDE CHANNEL PROTEIN CLC-E"/>
    <property type="match status" value="1"/>
</dbReference>
<dbReference type="InterPro" id="IPR050368">
    <property type="entry name" value="ClC-type_chloride_channel"/>
</dbReference>
<feature type="transmembrane region" description="Helical" evidence="10">
    <location>
        <begin position="302"/>
        <end position="321"/>
    </location>
</feature>
<evidence type="ECO:0000256" key="9">
    <source>
        <dbReference type="ARBA" id="ARBA00023303"/>
    </source>
</evidence>
<sequence>MASALLVTLFTLVIKGLQYLYSHNVAHYINSEFLSRLLIPIIGVLVILLLAKVTGYKYLRTGIPFVLHRLKVAYGVIPFRNTFNQFWGSSIAIASGFSVGREGPAVHLGAACSSYIGNKLNLPFNTVRTLCACGIAAGISASFNTPIAAVIFVMEVILREYKVHIFIPIMIAAIVGSTITETIYGPAHQFEFFDKIQLDLLHYPVLILFGVILGVLSFTFNKNLTALIQFSSKFSLSKRLLLAAAVTGLIGAYLPPAIDTDLHISILTDSSFDSAYFLVALLLAKILMTIIALGLGIPGGVVGPILVIGAISGVAAAGVISGSYASPDLAVDMALMGMAGFMAATLNAPLAALLAVVELSNQIEVIAPAMVVISTACVFSGQFFRNRSVFVMQLEVQKLLYRQPPIEKSLQRIGVLGIMQSNCSVMENSDEQHLISEYNASDGQQVIITKTADAKPKFIWHQARVSEDNVVSSFDQHVLIPISSRATLSEAYSALKDIRKGGVYVYHDSPDKFIGIVSFAQIRKYLLEGTTSL</sequence>
<dbReference type="PRINTS" id="PR00762">
    <property type="entry name" value="CLCHANNEL"/>
</dbReference>
<dbReference type="AlphaFoldDB" id="A0A919BD36"/>
<proteinExistence type="predicted"/>
<evidence type="ECO:0000313" key="11">
    <source>
        <dbReference type="EMBL" id="GHF82624.1"/>
    </source>
</evidence>
<evidence type="ECO:0000256" key="5">
    <source>
        <dbReference type="ARBA" id="ARBA00023065"/>
    </source>
</evidence>
<evidence type="ECO:0000256" key="3">
    <source>
        <dbReference type="ARBA" id="ARBA00022692"/>
    </source>
</evidence>
<evidence type="ECO:0000256" key="6">
    <source>
        <dbReference type="ARBA" id="ARBA00023136"/>
    </source>
</evidence>
<evidence type="ECO:0000256" key="7">
    <source>
        <dbReference type="ARBA" id="ARBA00023173"/>
    </source>
</evidence>
<dbReference type="PANTHER" id="PTHR43427">
    <property type="entry name" value="CHLORIDE CHANNEL PROTEIN CLC-E"/>
    <property type="match status" value="1"/>
</dbReference>
<evidence type="ECO:0000256" key="4">
    <source>
        <dbReference type="ARBA" id="ARBA00022989"/>
    </source>
</evidence>
<dbReference type="CDD" id="cd00400">
    <property type="entry name" value="Voltage_gated_ClC"/>
    <property type="match status" value="1"/>
</dbReference>
<reference evidence="11" key="2">
    <citation type="submission" date="2020-09" db="EMBL/GenBank/DDBJ databases">
        <authorList>
            <person name="Sun Q."/>
            <person name="Kim S."/>
        </authorList>
    </citation>
    <scope>NUCLEOTIDE SEQUENCE</scope>
    <source>
        <strain evidence="11">KCTC 42731</strain>
    </source>
</reference>
<evidence type="ECO:0000256" key="10">
    <source>
        <dbReference type="SAM" id="Phobius"/>
    </source>
</evidence>
<feature type="transmembrane region" description="Helical" evidence="10">
    <location>
        <begin position="38"/>
        <end position="59"/>
    </location>
</feature>
<organism evidence="11 12">
    <name type="scientific">Thalassotalea marina</name>
    <dbReference type="NCBI Taxonomy" id="1673741"/>
    <lineage>
        <taxon>Bacteria</taxon>
        <taxon>Pseudomonadati</taxon>
        <taxon>Pseudomonadota</taxon>
        <taxon>Gammaproteobacteria</taxon>
        <taxon>Alteromonadales</taxon>
        <taxon>Colwelliaceae</taxon>
        <taxon>Thalassotalea</taxon>
    </lineage>
</organism>
<gene>
    <name evidence="11" type="ORF">GCM10017161_07280</name>
</gene>
<dbReference type="InterPro" id="IPR014743">
    <property type="entry name" value="Cl-channel_core"/>
</dbReference>
<evidence type="ECO:0000256" key="2">
    <source>
        <dbReference type="ARBA" id="ARBA00022448"/>
    </source>
</evidence>
<dbReference type="Gene3D" id="1.10.3080.10">
    <property type="entry name" value="Clc chloride channel"/>
    <property type="match status" value="1"/>
</dbReference>
<dbReference type="GO" id="GO:0034707">
    <property type="term" value="C:chloride channel complex"/>
    <property type="evidence" value="ECO:0007669"/>
    <property type="project" value="UniProtKB-KW"/>
</dbReference>
<comment type="caution">
    <text evidence="11">The sequence shown here is derived from an EMBL/GenBank/DDBJ whole genome shotgun (WGS) entry which is preliminary data.</text>
</comment>
<keyword evidence="7" id="KW-0869">Chloride channel</keyword>
<reference evidence="11" key="1">
    <citation type="journal article" date="2014" name="Int. J. Syst. Evol. Microbiol.">
        <title>Complete genome sequence of Corynebacterium casei LMG S-19264T (=DSM 44701T), isolated from a smear-ripened cheese.</title>
        <authorList>
            <consortium name="US DOE Joint Genome Institute (JGI-PGF)"/>
            <person name="Walter F."/>
            <person name="Albersmeier A."/>
            <person name="Kalinowski J."/>
            <person name="Ruckert C."/>
        </authorList>
    </citation>
    <scope>NUCLEOTIDE SEQUENCE</scope>
    <source>
        <strain evidence="11">KCTC 42731</strain>
    </source>
</reference>
<comment type="subcellular location">
    <subcellularLocation>
        <location evidence="1">Membrane</location>
        <topology evidence="1">Multi-pass membrane protein</topology>
    </subcellularLocation>
</comment>
<dbReference type="InterPro" id="IPR046342">
    <property type="entry name" value="CBS_dom_sf"/>
</dbReference>
<keyword evidence="9" id="KW-0407">Ion channel</keyword>
<evidence type="ECO:0000313" key="12">
    <source>
        <dbReference type="Proteomes" id="UP000623842"/>
    </source>
</evidence>
<keyword evidence="4 10" id="KW-1133">Transmembrane helix</keyword>